<dbReference type="Gene3D" id="3.40.50.1820">
    <property type="entry name" value="alpha/beta hydrolase"/>
    <property type="match status" value="1"/>
</dbReference>
<reference evidence="3" key="1">
    <citation type="submission" date="2017-09" db="EMBL/GenBank/DDBJ databases">
        <title>FDA dAtabase for Regulatory Grade micrObial Sequences (FDA-ARGOS): Supporting development and validation of Infectious Disease Dx tests.</title>
        <authorList>
            <person name="Minogue T."/>
            <person name="Wolcott M."/>
            <person name="Wasieloski L."/>
            <person name="Aguilar W."/>
            <person name="Moore D."/>
            <person name="Tallon L."/>
            <person name="Sadzewicz L."/>
            <person name="Ott S."/>
            <person name="Zhao X."/>
            <person name="Nagaraj S."/>
            <person name="Vavikolanu K."/>
            <person name="Aluvathingal J."/>
            <person name="Nadendla S."/>
            <person name="Sichtig H."/>
        </authorList>
    </citation>
    <scope>NUCLEOTIDE SEQUENCE [LARGE SCALE GENOMIC DNA]</scope>
    <source>
        <strain evidence="3">FDAARGOS_394</strain>
    </source>
</reference>
<keyword evidence="3" id="KW-1185">Reference proteome</keyword>
<dbReference type="GO" id="GO:0016787">
    <property type="term" value="F:hydrolase activity"/>
    <property type="evidence" value="ECO:0007669"/>
    <property type="project" value="UniProtKB-KW"/>
</dbReference>
<accession>A0A2A7UPR1</accession>
<evidence type="ECO:0000313" key="2">
    <source>
        <dbReference type="EMBL" id="PEH87234.1"/>
    </source>
</evidence>
<protein>
    <submittedName>
        <fullName evidence="2">Alpha/beta hydrolase</fullName>
    </submittedName>
</protein>
<dbReference type="AlphaFoldDB" id="A0A2A7UPR1"/>
<dbReference type="GeneID" id="80803146"/>
<dbReference type="SUPFAM" id="SSF53474">
    <property type="entry name" value="alpha/beta-Hydrolases"/>
    <property type="match status" value="1"/>
</dbReference>
<dbReference type="STRING" id="1219032.GCA_001515545_03582"/>
<gene>
    <name evidence="2" type="ORF">CRM82_00165</name>
</gene>
<feature type="domain" description="Serine aminopeptidase S33" evidence="1">
    <location>
        <begin position="36"/>
        <end position="130"/>
    </location>
</feature>
<keyword evidence="2" id="KW-0378">Hydrolase</keyword>
<evidence type="ECO:0000259" key="1">
    <source>
        <dbReference type="Pfam" id="PF12146"/>
    </source>
</evidence>
<organism evidence="2 3">
    <name type="scientific">Comamonas terrigena</name>
    <dbReference type="NCBI Taxonomy" id="32013"/>
    <lineage>
        <taxon>Bacteria</taxon>
        <taxon>Pseudomonadati</taxon>
        <taxon>Pseudomonadota</taxon>
        <taxon>Betaproteobacteria</taxon>
        <taxon>Burkholderiales</taxon>
        <taxon>Comamonadaceae</taxon>
        <taxon>Comamonas</taxon>
    </lineage>
</organism>
<sequence>MTTLLQPVGWTEAQLAVPGSDARLALRHCQPADMPVRGRVVLAPAVGVPQTFYAAFAEWLAARGLAVTTFDYRGHAASLQGPLRQAKADLLDWAQDCLAVAQHLRALDAAEGLQRPVLWVGHSVGAQLPGLCRPALPVDGMLTVASGSGYWRDNAPPTKRKALLWWWCIQPVITALCGCLPGKRLGLIGDLPAGVVWQWRRWCMHPSYSLGVEGERARQSYAAVRYPVHALSMTDDEMMSWNSTRSLLSWYRNAPQVLERVRPADAGQPRIGHFGFFRRDMADTLWPRAAAVLEQWLGPAGDMEGLPRRPHGGSAVAPASQAALAEPATVVAKHCPPAAPSMAAGQGDLFTEAT</sequence>
<dbReference type="InterPro" id="IPR022742">
    <property type="entry name" value="Hydrolase_4"/>
</dbReference>
<comment type="caution">
    <text evidence="2">The sequence shown here is derived from an EMBL/GenBank/DDBJ whole genome shotgun (WGS) entry which is preliminary data.</text>
</comment>
<dbReference type="RefSeq" id="WP_083520601.1">
    <property type="nucleotide sequence ID" value="NZ_JAOBYP010000004.1"/>
</dbReference>
<evidence type="ECO:0000313" key="3">
    <source>
        <dbReference type="Proteomes" id="UP000220246"/>
    </source>
</evidence>
<dbReference type="Proteomes" id="UP000220246">
    <property type="component" value="Unassembled WGS sequence"/>
</dbReference>
<name>A0A2A7UPR1_COMTR</name>
<dbReference type="InterPro" id="IPR029058">
    <property type="entry name" value="AB_hydrolase_fold"/>
</dbReference>
<proteinExistence type="predicted"/>
<dbReference type="Pfam" id="PF12146">
    <property type="entry name" value="Hydrolase_4"/>
    <property type="match status" value="1"/>
</dbReference>
<dbReference type="EMBL" id="PDEA01000001">
    <property type="protein sequence ID" value="PEH87234.1"/>
    <property type="molecule type" value="Genomic_DNA"/>
</dbReference>
<dbReference type="OrthoDB" id="9785076at2"/>